<dbReference type="EMBL" id="NCKV01000006">
    <property type="protein sequence ID" value="RWS31990.1"/>
    <property type="molecule type" value="Genomic_DNA"/>
</dbReference>
<comment type="caution">
    <text evidence="3">The sequence shown here is derived from an EMBL/GenBank/DDBJ whole genome shotgun (WGS) entry which is preliminary data.</text>
</comment>
<keyword evidence="4" id="KW-1185">Reference proteome</keyword>
<feature type="coiled-coil region" evidence="1">
    <location>
        <begin position="311"/>
        <end position="352"/>
    </location>
</feature>
<dbReference type="OrthoDB" id="6493491at2759"/>
<proteinExistence type="predicted"/>
<feature type="coiled-coil region" evidence="1">
    <location>
        <begin position="545"/>
        <end position="579"/>
    </location>
</feature>
<feature type="compositionally biased region" description="Basic and acidic residues" evidence="2">
    <location>
        <begin position="294"/>
        <end position="303"/>
    </location>
</feature>
<organism evidence="3 4">
    <name type="scientific">Leptotrombidium deliense</name>
    <dbReference type="NCBI Taxonomy" id="299467"/>
    <lineage>
        <taxon>Eukaryota</taxon>
        <taxon>Metazoa</taxon>
        <taxon>Ecdysozoa</taxon>
        <taxon>Arthropoda</taxon>
        <taxon>Chelicerata</taxon>
        <taxon>Arachnida</taxon>
        <taxon>Acari</taxon>
        <taxon>Acariformes</taxon>
        <taxon>Trombidiformes</taxon>
        <taxon>Prostigmata</taxon>
        <taxon>Anystina</taxon>
        <taxon>Parasitengona</taxon>
        <taxon>Trombiculoidea</taxon>
        <taxon>Trombiculidae</taxon>
        <taxon>Leptotrombidium</taxon>
    </lineage>
</organism>
<feature type="compositionally biased region" description="Basic and acidic residues" evidence="2">
    <location>
        <begin position="15"/>
        <end position="25"/>
    </location>
</feature>
<feature type="region of interest" description="Disordered" evidence="2">
    <location>
        <begin position="274"/>
        <end position="303"/>
    </location>
</feature>
<feature type="region of interest" description="Disordered" evidence="2">
    <location>
        <begin position="1"/>
        <end position="27"/>
    </location>
</feature>
<keyword evidence="1" id="KW-0175">Coiled coil</keyword>
<protein>
    <submittedName>
        <fullName evidence="3">Uncharacterized protein</fullName>
    </submittedName>
</protein>
<dbReference type="AlphaFoldDB" id="A0A443SWV5"/>
<gene>
    <name evidence="3" type="ORF">B4U80_10912</name>
</gene>
<name>A0A443SWV5_9ACAR</name>
<evidence type="ECO:0000313" key="4">
    <source>
        <dbReference type="Proteomes" id="UP000288716"/>
    </source>
</evidence>
<evidence type="ECO:0000256" key="2">
    <source>
        <dbReference type="SAM" id="MobiDB-lite"/>
    </source>
</evidence>
<evidence type="ECO:0000256" key="1">
    <source>
        <dbReference type="SAM" id="Coils"/>
    </source>
</evidence>
<dbReference type="VEuPathDB" id="VectorBase:LDEU000050"/>
<sequence>MIQTRKDSIKKRSKKETESREKLTETDPVSGVCFELSAASDETLSERSASLQETNSLTSLTRKFSEEHINRRFSMCTSKDTENSKRTVESAANVSMNSSSQKPGNVSYIKKTKAKNLNLSSSKKHKTGEKSVFEETLKVLPTNMLLVRTVNASPSLSPPVQRRSKWNKMKKVFANAGEGVKPLNVATHCDENYSNSVPVSPLSTSEASFTFDEQLHSVEDNGEDTLKPCRMIPLTTSATAPVANIVLALQRNLSEDFNRKIAEWERMRYSLGKADNSSTQKLDKKSVSKVPKKQKNERSEEKLMRSKTKDLHWFDKELQKIEREKQKLTREREKYTERAQQLEKLRDTVLKSEKSNKKEVLIRTSAGEFRFEGISNDFTKKLYEWETKRGVCPESSTIALLDSSTDLSCAISMSENDCRNDRNVLQKGNSRSESSIFDITAAGQMSHKTSSNSLPSLKQIDVNDNDSQHLQISEEISLKAKSESDIKPLKSICEQQSTKKCNETDIESHTKTIDCCNRHFSSANRKINEAVQSTKHNYYCLLEDNMYLLEQLKAKEEICRRLENELELLDDKMEEMNVTHEKEMGKRKAQLFHLFSLFISK</sequence>
<reference evidence="3 4" key="1">
    <citation type="journal article" date="2018" name="Gigascience">
        <title>Genomes of trombidid mites reveal novel predicted allergens and laterally-transferred genes associated with secondary metabolism.</title>
        <authorList>
            <person name="Dong X."/>
            <person name="Chaisiri K."/>
            <person name="Xia D."/>
            <person name="Armstrong S.D."/>
            <person name="Fang Y."/>
            <person name="Donnelly M.J."/>
            <person name="Kadowaki T."/>
            <person name="McGarry J.W."/>
            <person name="Darby A.C."/>
            <person name="Makepeace B.L."/>
        </authorList>
    </citation>
    <scope>NUCLEOTIDE SEQUENCE [LARGE SCALE GENOMIC DNA]</scope>
    <source>
        <strain evidence="3">UoL-UT</strain>
    </source>
</reference>
<evidence type="ECO:0000313" key="3">
    <source>
        <dbReference type="EMBL" id="RWS31990.1"/>
    </source>
</evidence>
<accession>A0A443SWV5</accession>
<dbReference type="Proteomes" id="UP000288716">
    <property type="component" value="Unassembled WGS sequence"/>
</dbReference>